<comment type="subcellular location">
    <subcellularLocation>
        <location evidence="1">Endomembrane system</location>
        <topology evidence="1">Multi-pass membrane protein</topology>
    </subcellularLocation>
</comment>
<feature type="transmembrane region" description="Helical" evidence="5">
    <location>
        <begin position="148"/>
        <end position="170"/>
    </location>
</feature>
<dbReference type="CDD" id="cd02432">
    <property type="entry name" value="Nodulin-21_like_1"/>
    <property type="match status" value="1"/>
</dbReference>
<evidence type="ECO:0000256" key="5">
    <source>
        <dbReference type="SAM" id="Phobius"/>
    </source>
</evidence>
<evidence type="ECO:0000256" key="1">
    <source>
        <dbReference type="ARBA" id="ARBA00004127"/>
    </source>
</evidence>
<feature type="transmembrane region" description="Helical" evidence="5">
    <location>
        <begin position="207"/>
        <end position="227"/>
    </location>
</feature>
<feature type="transmembrane region" description="Helical" evidence="5">
    <location>
        <begin position="21"/>
        <end position="44"/>
    </location>
</feature>
<proteinExistence type="predicted"/>
<feature type="transmembrane region" description="Helical" evidence="5">
    <location>
        <begin position="176"/>
        <end position="195"/>
    </location>
</feature>
<dbReference type="InterPro" id="IPR008217">
    <property type="entry name" value="Ccc1_fam"/>
</dbReference>
<comment type="caution">
    <text evidence="6">The sequence shown here is derived from an EMBL/GenBank/DDBJ whole genome shotgun (WGS) entry which is preliminary data.</text>
</comment>
<evidence type="ECO:0000313" key="7">
    <source>
        <dbReference type="Proteomes" id="UP001183619"/>
    </source>
</evidence>
<accession>A0ABU2B6T3</accession>
<keyword evidence="7" id="KW-1185">Reference proteome</keyword>
<keyword evidence="4 5" id="KW-0472">Membrane</keyword>
<evidence type="ECO:0000313" key="6">
    <source>
        <dbReference type="EMBL" id="MDR7354327.1"/>
    </source>
</evidence>
<sequence length="229" mass="23877">MTHVKEYHTDTASRLNWLRAGVLGANDGIVSISCMLLGVVAAGASSGSTIFLIGMAATLAGAVSMALGEYVSVSAQRDTERRLIALEEKELAELPHEEFAEMVGILTSYGIDEHTAAQATQQMHNANPLHAHVRLELGIDPQDLTNPWVAAFSSALAFIAGASLPLLAAVRFGPGVVTVITLVALAITGVISAKLSDTTPLRPVARLVIGGALGLAITFSLGFFFGIEA</sequence>
<evidence type="ECO:0000256" key="3">
    <source>
        <dbReference type="ARBA" id="ARBA00022989"/>
    </source>
</evidence>
<dbReference type="Pfam" id="PF01988">
    <property type="entry name" value="VIT1"/>
    <property type="match status" value="1"/>
</dbReference>
<evidence type="ECO:0000256" key="4">
    <source>
        <dbReference type="ARBA" id="ARBA00023136"/>
    </source>
</evidence>
<reference evidence="6 7" key="1">
    <citation type="submission" date="2023-07" db="EMBL/GenBank/DDBJ databases">
        <title>Sequencing the genomes of 1000 actinobacteria strains.</title>
        <authorList>
            <person name="Klenk H.-P."/>
        </authorList>
    </citation>
    <scope>NUCLEOTIDE SEQUENCE [LARGE SCALE GENOMIC DNA]</scope>
    <source>
        <strain evidence="6 7">DSM 44508</strain>
    </source>
</reference>
<dbReference type="RefSeq" id="WP_277103231.1">
    <property type="nucleotide sequence ID" value="NZ_BAAAJS010000028.1"/>
</dbReference>
<dbReference type="Proteomes" id="UP001183619">
    <property type="component" value="Unassembled WGS sequence"/>
</dbReference>
<organism evidence="6 7">
    <name type="scientific">Corynebacterium felinum</name>
    <dbReference type="NCBI Taxonomy" id="131318"/>
    <lineage>
        <taxon>Bacteria</taxon>
        <taxon>Bacillati</taxon>
        <taxon>Actinomycetota</taxon>
        <taxon>Actinomycetes</taxon>
        <taxon>Mycobacteriales</taxon>
        <taxon>Corynebacteriaceae</taxon>
        <taxon>Corynebacterium</taxon>
    </lineage>
</organism>
<name>A0ABU2B6T3_9CORY</name>
<keyword evidence="2 5" id="KW-0812">Transmembrane</keyword>
<dbReference type="PANTHER" id="PTHR31851">
    <property type="entry name" value="FE(2+)/MN(2+) TRANSPORTER PCL1"/>
    <property type="match status" value="1"/>
</dbReference>
<dbReference type="EMBL" id="JAVDYF010000001">
    <property type="protein sequence ID" value="MDR7354327.1"/>
    <property type="molecule type" value="Genomic_DNA"/>
</dbReference>
<feature type="transmembrane region" description="Helical" evidence="5">
    <location>
        <begin position="50"/>
        <end position="73"/>
    </location>
</feature>
<protein>
    <submittedName>
        <fullName evidence="6">VIT1/CCC1 family predicted Fe2+/Mn2+ transporter</fullName>
    </submittedName>
</protein>
<evidence type="ECO:0000256" key="2">
    <source>
        <dbReference type="ARBA" id="ARBA00022692"/>
    </source>
</evidence>
<gene>
    <name evidence="6" type="ORF">J2S37_000865</name>
</gene>
<keyword evidence="3 5" id="KW-1133">Transmembrane helix</keyword>